<dbReference type="AlphaFoldDB" id="A0A3B1DUD8"/>
<organism evidence="2">
    <name type="scientific">hydrothermal vent metagenome</name>
    <dbReference type="NCBI Taxonomy" id="652676"/>
    <lineage>
        <taxon>unclassified sequences</taxon>
        <taxon>metagenomes</taxon>
        <taxon>ecological metagenomes</taxon>
    </lineage>
</organism>
<feature type="compositionally biased region" description="Polar residues" evidence="1">
    <location>
        <begin position="52"/>
        <end position="68"/>
    </location>
</feature>
<protein>
    <submittedName>
        <fullName evidence="2">Uncharacterized protein</fullName>
    </submittedName>
</protein>
<reference evidence="2" key="1">
    <citation type="submission" date="2018-10" db="EMBL/GenBank/DDBJ databases">
        <authorList>
            <person name="Aoki K."/>
        </authorList>
    </citation>
    <scope>NUCLEOTIDE SEQUENCE</scope>
</reference>
<proteinExistence type="predicted"/>
<name>A0A3B1DUD8_9ZZZZ</name>
<dbReference type="PROSITE" id="PS51257">
    <property type="entry name" value="PROKAR_LIPOPROTEIN"/>
    <property type="match status" value="1"/>
</dbReference>
<feature type="compositionally biased region" description="Low complexity" evidence="1">
    <location>
        <begin position="35"/>
        <end position="51"/>
    </location>
</feature>
<accession>A0A3B1DUD8</accession>
<evidence type="ECO:0000256" key="1">
    <source>
        <dbReference type="SAM" id="MobiDB-lite"/>
    </source>
</evidence>
<evidence type="ECO:0000313" key="2">
    <source>
        <dbReference type="EMBL" id="VAY88367.1"/>
    </source>
</evidence>
<gene>
    <name evidence="2" type="ORF">MNB_ARC-1_977</name>
</gene>
<sequence>MIKQNSSLKVTKGVLSILIFSSLLLFTACGGSSGSSSTSGSASLTGGDSTTPPTNQNHGPTIDTKSFNDSITGVPNIFQSGDKWKGLEYKTIVSPYTGKIWLDRNLGASMVCNQSRDDFASDADYVRNQKDCFGDYYQWGRIADGHEKYSSDRNDTQATSTSNVGHGKFIYGSNDWANTDSDGSKRSSNWLKTNGDSVCPRGYKVPTMNELAAETTGLSVPNKVKNRADAFNNFLKLPSAGIRYLDGSLSFQGFSGRVWSSSVGMSDDSSKILLFDISNAYWSDYYRADGLSVRCIKD</sequence>
<dbReference type="EMBL" id="UOYO01000050">
    <property type="protein sequence ID" value="VAY88367.1"/>
    <property type="molecule type" value="Genomic_DNA"/>
</dbReference>
<feature type="region of interest" description="Disordered" evidence="1">
    <location>
        <begin position="35"/>
        <end position="68"/>
    </location>
</feature>